<dbReference type="OrthoDB" id="9782335at2"/>
<dbReference type="Proteomes" id="UP000256845">
    <property type="component" value="Unassembled WGS sequence"/>
</dbReference>
<dbReference type="Pfam" id="PF01872">
    <property type="entry name" value="RibD_C"/>
    <property type="match status" value="1"/>
</dbReference>
<name>A0A3D9HY84_9PROT</name>
<reference evidence="2 3" key="1">
    <citation type="submission" date="2018-07" db="EMBL/GenBank/DDBJ databases">
        <title>Genomic Encyclopedia of Type Strains, Phase III (KMG-III): the genomes of soil and plant-associated and newly described type strains.</title>
        <authorList>
            <person name="Whitman W."/>
        </authorList>
    </citation>
    <scope>NUCLEOTIDE SEQUENCE [LARGE SCALE GENOMIC DNA]</scope>
    <source>
        <strain evidence="2 3">CECT 8488</strain>
    </source>
</reference>
<dbReference type="EMBL" id="QRDW01000001">
    <property type="protein sequence ID" value="RED54380.1"/>
    <property type="molecule type" value="Genomic_DNA"/>
</dbReference>
<feature type="domain" description="Bacterial bifunctional deaminase-reductase C-terminal" evidence="1">
    <location>
        <begin position="83"/>
        <end position="170"/>
    </location>
</feature>
<organism evidence="2 3">
    <name type="scientific">Aestuariispira insulae</name>
    <dbReference type="NCBI Taxonomy" id="1461337"/>
    <lineage>
        <taxon>Bacteria</taxon>
        <taxon>Pseudomonadati</taxon>
        <taxon>Pseudomonadota</taxon>
        <taxon>Alphaproteobacteria</taxon>
        <taxon>Rhodospirillales</taxon>
        <taxon>Kiloniellaceae</taxon>
        <taxon>Aestuariispira</taxon>
    </lineage>
</organism>
<dbReference type="GO" id="GO:0008703">
    <property type="term" value="F:5-amino-6-(5-phosphoribosylamino)uracil reductase activity"/>
    <property type="evidence" value="ECO:0007669"/>
    <property type="project" value="InterPro"/>
</dbReference>
<protein>
    <submittedName>
        <fullName evidence="2">Dihydrofolate reductase</fullName>
    </submittedName>
</protein>
<gene>
    <name evidence="2" type="ORF">DFP90_1011183</name>
</gene>
<evidence type="ECO:0000313" key="2">
    <source>
        <dbReference type="EMBL" id="RED54380.1"/>
    </source>
</evidence>
<dbReference type="InterPro" id="IPR002734">
    <property type="entry name" value="RibDG_C"/>
</dbReference>
<comment type="caution">
    <text evidence="2">The sequence shown here is derived from an EMBL/GenBank/DDBJ whole genome shotgun (WGS) entry which is preliminary data.</text>
</comment>
<keyword evidence="3" id="KW-1185">Reference proteome</keyword>
<dbReference type="AlphaFoldDB" id="A0A3D9HY84"/>
<dbReference type="SUPFAM" id="SSF53597">
    <property type="entry name" value="Dihydrofolate reductase-like"/>
    <property type="match status" value="1"/>
</dbReference>
<dbReference type="GO" id="GO:0009231">
    <property type="term" value="P:riboflavin biosynthetic process"/>
    <property type="evidence" value="ECO:0007669"/>
    <property type="project" value="InterPro"/>
</dbReference>
<dbReference type="InterPro" id="IPR024072">
    <property type="entry name" value="DHFR-like_dom_sf"/>
</dbReference>
<dbReference type="RefSeq" id="WP_115935440.1">
    <property type="nucleotide sequence ID" value="NZ_QRDW01000001.1"/>
</dbReference>
<dbReference type="Gene3D" id="3.40.430.10">
    <property type="entry name" value="Dihydrofolate Reductase, subunit A"/>
    <property type="match status" value="1"/>
</dbReference>
<dbReference type="PANTHER" id="PTHR38011">
    <property type="entry name" value="DIHYDROFOLATE REDUCTASE FAMILY PROTEIN (AFU_ORTHOLOGUE AFUA_8G06820)"/>
    <property type="match status" value="1"/>
</dbReference>
<dbReference type="PANTHER" id="PTHR38011:SF11">
    <property type="entry name" value="2,5-DIAMINO-6-RIBOSYLAMINO-4(3H)-PYRIMIDINONE 5'-PHOSPHATE REDUCTASE"/>
    <property type="match status" value="1"/>
</dbReference>
<sequence>MCTGFVFMACSLDGFVARPDHSLDWLMPFNSAHEDHGYDDFISRMDGIVLGRATFEKVLGFGDWPYRLPVMVMSGNLTIDSIPPELRDRVQIGRQSPAGTMATLAEKGWRQVYVDGGRLVRSFLRDGLISEITLTIAPLLIGSGLPLFGHDGDDIILELLDSRTFKSGLVQHHYRLDNASRKED</sequence>
<accession>A0A3D9HY84</accession>
<evidence type="ECO:0000259" key="1">
    <source>
        <dbReference type="Pfam" id="PF01872"/>
    </source>
</evidence>
<proteinExistence type="predicted"/>
<dbReference type="InterPro" id="IPR050765">
    <property type="entry name" value="Riboflavin_Biosynth_HTPR"/>
</dbReference>
<evidence type="ECO:0000313" key="3">
    <source>
        <dbReference type="Proteomes" id="UP000256845"/>
    </source>
</evidence>